<gene>
    <name evidence="2" type="ORF">PG986_003625</name>
</gene>
<accession>A0ABR1QSE5</accession>
<dbReference type="GeneID" id="92072909"/>
<dbReference type="Proteomes" id="UP001391051">
    <property type="component" value="Unassembled WGS sequence"/>
</dbReference>
<feature type="region of interest" description="Disordered" evidence="1">
    <location>
        <begin position="1"/>
        <end position="22"/>
    </location>
</feature>
<feature type="compositionally biased region" description="Low complexity" evidence="1">
    <location>
        <begin position="374"/>
        <end position="388"/>
    </location>
</feature>
<feature type="region of interest" description="Disordered" evidence="1">
    <location>
        <begin position="367"/>
        <end position="388"/>
    </location>
</feature>
<sequence length="447" mass="51333">MEKTPIIDEDDQASLAKEQDLRRSPAHPGYVMVHKRRLCPGSLREFENETQNFPNRKKAEKAQYDPFVLIPEYFESSVCLCYLGLDDAIAEKLWKEWDEDKDQERKDVESVQDDAAEHIKNTEPTKDTDSSDDRHWHELLSKIGVNEDFRRNLMDPHYKDVRLTNTCKYWVQYFFEHRKHTLVEIRRFSRERSYERSAGKHTADQKLGRGPKTSVWSMAQAEKTGTLALWTSQAFHRHSGLALNPVSWKVNNWQCVGKTGARDFTHFGAAYFTPQRDVALHGLGWHKKNDPAAGYLLIRLVVPAVYITNMEDGGNRIEMLSTDPLWQDVVSYSRRGISQVGANDDTSPANAVRKALLIHGHMAKGLDRPERESPISSSEPVVPQVSSEPYLNRDGKPALQYAFRVWHPTLTAIAEMAFKQHEVAYVDSKDVAEIEHMWDVKNRTSGQ</sequence>
<evidence type="ECO:0000256" key="1">
    <source>
        <dbReference type="SAM" id="MobiDB-lite"/>
    </source>
</evidence>
<reference evidence="2 3" key="1">
    <citation type="submission" date="2023-01" db="EMBL/GenBank/DDBJ databases">
        <title>Analysis of 21 Apiospora genomes using comparative genomics revels a genus with tremendous synthesis potential of carbohydrate active enzymes and secondary metabolites.</title>
        <authorList>
            <person name="Sorensen T."/>
        </authorList>
    </citation>
    <scope>NUCLEOTIDE SEQUENCE [LARGE SCALE GENOMIC DNA]</scope>
    <source>
        <strain evidence="2 3">CBS 24483</strain>
    </source>
</reference>
<evidence type="ECO:0000313" key="2">
    <source>
        <dbReference type="EMBL" id="KAK7962800.1"/>
    </source>
</evidence>
<feature type="region of interest" description="Disordered" evidence="1">
    <location>
        <begin position="104"/>
        <end position="133"/>
    </location>
</feature>
<protein>
    <submittedName>
        <fullName evidence="2">Uncharacterized protein</fullName>
    </submittedName>
</protein>
<evidence type="ECO:0000313" key="3">
    <source>
        <dbReference type="Proteomes" id="UP001391051"/>
    </source>
</evidence>
<dbReference type="RefSeq" id="XP_066704911.1">
    <property type="nucleotide sequence ID" value="XM_066839847.1"/>
</dbReference>
<comment type="caution">
    <text evidence="2">The sequence shown here is derived from an EMBL/GenBank/DDBJ whole genome shotgun (WGS) entry which is preliminary data.</text>
</comment>
<name>A0ABR1QSE5_9PEZI</name>
<keyword evidence="3" id="KW-1185">Reference proteome</keyword>
<proteinExistence type="predicted"/>
<dbReference type="EMBL" id="JAQQWE010000002">
    <property type="protein sequence ID" value="KAK7962800.1"/>
    <property type="molecule type" value="Genomic_DNA"/>
</dbReference>
<organism evidence="2 3">
    <name type="scientific">Apiospora aurea</name>
    <dbReference type="NCBI Taxonomy" id="335848"/>
    <lineage>
        <taxon>Eukaryota</taxon>
        <taxon>Fungi</taxon>
        <taxon>Dikarya</taxon>
        <taxon>Ascomycota</taxon>
        <taxon>Pezizomycotina</taxon>
        <taxon>Sordariomycetes</taxon>
        <taxon>Xylariomycetidae</taxon>
        <taxon>Amphisphaeriales</taxon>
        <taxon>Apiosporaceae</taxon>
        <taxon>Apiospora</taxon>
    </lineage>
</organism>